<reference evidence="3" key="1">
    <citation type="submission" date="2016-10" db="EMBL/GenBank/DDBJ databases">
        <authorList>
            <person name="Varghese N."/>
            <person name="Submissions S."/>
        </authorList>
    </citation>
    <scope>NUCLEOTIDE SEQUENCE [LARGE SCALE GENOMIC DNA]</scope>
    <source>
        <strain evidence="3">DSM 23422</strain>
    </source>
</reference>
<name>A0A1I6VHN9_9RHOB</name>
<evidence type="ECO:0000313" key="2">
    <source>
        <dbReference type="EMBL" id="SFT13243.1"/>
    </source>
</evidence>
<feature type="binding site" evidence="1">
    <location>
        <position position="63"/>
    </location>
    <ligand>
        <name>substrate</name>
    </ligand>
</feature>
<sequence length="195" mass="21852">MKSYPKVWFMRHGETEWNAEGRVQGQTESVLSPRGLRHAEQQARLMAPILEADLPCFVSPLKRTRQTADIALGGRSYETDDRLKEVFAGEWEGHLREDIYKNLPEGITPHSPHMEFYSAAPGGEGFDTFQARVRDFVASLTRPTVIVAHGLSGQLLRGELCGLDRVELGQLTNRQGCVYVLENGVETVLELNETV</sequence>
<accession>A0A1I6VHN9</accession>
<dbReference type="SMART" id="SM00855">
    <property type="entry name" value="PGAM"/>
    <property type="match status" value="1"/>
</dbReference>
<dbReference type="AlphaFoldDB" id="A0A1I6VHN9"/>
<dbReference type="PANTHER" id="PTHR48100">
    <property type="entry name" value="BROAD-SPECIFICITY PHOSPHATASE YOR283W-RELATED"/>
    <property type="match status" value="1"/>
</dbReference>
<dbReference type="GO" id="GO:0005737">
    <property type="term" value="C:cytoplasm"/>
    <property type="evidence" value="ECO:0007669"/>
    <property type="project" value="TreeGrafter"/>
</dbReference>
<dbReference type="InterPro" id="IPR013078">
    <property type="entry name" value="His_Pase_superF_clade-1"/>
</dbReference>
<feature type="binding site" evidence="1">
    <location>
        <begin position="11"/>
        <end position="18"/>
    </location>
    <ligand>
        <name>substrate</name>
    </ligand>
</feature>
<dbReference type="Pfam" id="PF00300">
    <property type="entry name" value="His_Phos_1"/>
    <property type="match status" value="1"/>
</dbReference>
<dbReference type="SUPFAM" id="SSF53254">
    <property type="entry name" value="Phosphoglycerate mutase-like"/>
    <property type="match status" value="1"/>
</dbReference>
<dbReference type="EMBL" id="FPAJ01000007">
    <property type="protein sequence ID" value="SFT13243.1"/>
    <property type="molecule type" value="Genomic_DNA"/>
</dbReference>
<dbReference type="InterPro" id="IPR029033">
    <property type="entry name" value="His_PPase_superfam"/>
</dbReference>
<gene>
    <name evidence="2" type="ORF">SAMN04488040_3320</name>
</gene>
<dbReference type="GO" id="GO:0016791">
    <property type="term" value="F:phosphatase activity"/>
    <property type="evidence" value="ECO:0007669"/>
    <property type="project" value="TreeGrafter"/>
</dbReference>
<dbReference type="PANTHER" id="PTHR48100:SF59">
    <property type="entry name" value="ADENOSYLCOBALAMIN_ALPHA-RIBAZOLE PHOSPHATASE"/>
    <property type="match status" value="1"/>
</dbReference>
<dbReference type="InterPro" id="IPR050275">
    <property type="entry name" value="PGM_Phosphatase"/>
</dbReference>
<dbReference type="Proteomes" id="UP000199239">
    <property type="component" value="Unassembled WGS sequence"/>
</dbReference>
<dbReference type="Gene3D" id="3.40.50.1240">
    <property type="entry name" value="Phosphoglycerate mutase-like"/>
    <property type="match status" value="1"/>
</dbReference>
<dbReference type="STRING" id="394264.SAMN04488040_3320"/>
<evidence type="ECO:0000313" key="3">
    <source>
        <dbReference type="Proteomes" id="UP000199239"/>
    </source>
</evidence>
<dbReference type="OrthoDB" id="9781415at2"/>
<dbReference type="CDD" id="cd07067">
    <property type="entry name" value="HP_PGM_like"/>
    <property type="match status" value="1"/>
</dbReference>
<protein>
    <submittedName>
        <fullName evidence="2">Probable phosphoglycerate mutase</fullName>
    </submittedName>
</protein>
<dbReference type="PIRSF" id="PIRSF000709">
    <property type="entry name" value="6PFK_2-Ptase"/>
    <property type="match status" value="1"/>
</dbReference>
<proteinExistence type="predicted"/>
<evidence type="ECO:0000256" key="1">
    <source>
        <dbReference type="PIRSR" id="PIRSR613078-2"/>
    </source>
</evidence>
<keyword evidence="3" id="KW-1185">Reference proteome</keyword>
<dbReference type="RefSeq" id="WP_093917507.1">
    <property type="nucleotide sequence ID" value="NZ_FPAJ01000007.1"/>
</dbReference>
<organism evidence="2 3">
    <name type="scientific">Sulfitobacter marinus</name>
    <dbReference type="NCBI Taxonomy" id="394264"/>
    <lineage>
        <taxon>Bacteria</taxon>
        <taxon>Pseudomonadati</taxon>
        <taxon>Pseudomonadota</taxon>
        <taxon>Alphaproteobacteria</taxon>
        <taxon>Rhodobacterales</taxon>
        <taxon>Roseobacteraceae</taxon>
        <taxon>Sulfitobacter</taxon>
    </lineage>
</organism>